<feature type="domain" description="Lantibiotic dehydratase N-terminal" evidence="1">
    <location>
        <begin position="36"/>
        <end position="650"/>
    </location>
</feature>
<dbReference type="NCBIfam" id="TIGR03891">
    <property type="entry name" value="thiopep_ocin"/>
    <property type="match status" value="1"/>
</dbReference>
<dbReference type="Proteomes" id="UP000521017">
    <property type="component" value="Unassembled WGS sequence"/>
</dbReference>
<evidence type="ECO:0000313" key="3">
    <source>
        <dbReference type="EMBL" id="MBB6501563.1"/>
    </source>
</evidence>
<protein>
    <submittedName>
        <fullName evidence="3">Thiopeptide-type bacteriocin biosynthesis protein</fullName>
    </submittedName>
</protein>
<reference evidence="3 4" key="1">
    <citation type="submission" date="2020-08" db="EMBL/GenBank/DDBJ databases">
        <title>Genomic Encyclopedia of Type Strains, Phase IV (KMG-V): Genome sequencing to study the core and pangenomes of soil and plant-associated prokaryotes.</title>
        <authorList>
            <person name="Whitman W."/>
        </authorList>
    </citation>
    <scope>NUCLEOTIDE SEQUENCE [LARGE SCALE GENOMIC DNA]</scope>
    <source>
        <strain evidence="3 4">M2T3</strain>
    </source>
</reference>
<proteinExistence type="predicted"/>
<sequence>MSALTIDPFLFVRSPAYSYTDFNEAFLRQVLPTDFFQASLFLASRPLYIELKKKEFDYDHLNESAKATLWKYLNRMCFRPLPYGLFASFSMGVWGTGEEDTFRMAGGGKLTILPDFMDVLNYVNALETKDLSFINYYPNNSLYSSAAQLYFISQSYSAQDNFSIVHLKVVPGLKKLLKFISKGQTRSAILDYLKNEYGEDEALEDYFEGLVKGQVIVSALKPNVTGLSYNQRCIGLLGQQPGHNLSKLQTHAIDINDQSQPSPVLNSCIAHFVTENVDNLYSLYQREISGGLRSTIQAELISVVENMDKLTAHLDFEVMSAFKAAFTQKYELQEVSLMEALDPGFGVGYQNLASAFDNQHDEFINDWATRKEEKISVRWGQVEKMLFKKWNAMTASGSDRIMLTAEDIEALPESKHRLPPGLSVLFKCVDDELWIDNVGGVSGVQLCSRFGLTDQAVEDQLKRICEQEMAMNKDFVFAEIAFSPSAKASNINQRGHFYAYEIPVLTHATRPDKEIIKLNDLMISVQDNQILLRSVRLNKYIIPRLSSAYNYELTTVPVFRFLCDLQYQGVKSNLSFSMASIFPGMDYYPCVQIGKAILSPATWILNESQLKQIAKLDSVLDEVVKLPVTFSLVQGDNFLVFNRNNEKDLQMFRRCIRNKKTVTLREYTSSENTGLRDVGKRPYTSQFLACVINQSASYPMVKPSGNLKKTPGIKRTFLPGEEWLYVKLYTHDSLTDRILIDYILPVIRQYKKNNPGFKWFFIRYQDPGHHLRLRFFSAERSPLELMAELNEKLKPMYNSGKTYMTLDTYQRELEKYSPGLIDKVESVFYRDSEYITDSFRKGSLMDTRFKLNFAVSSTLLFISCFIKDGQKRLEFLNDSLNNLSGEFDKGKETIRKMDTKYRSFQPELIRNEQLSDWQQNKTWLLLKQMLIEIDQEIIGWEYSVKYDFIINLIHMHINRIFESHSREYEYLTYHFMRKHQTYYNYTINAVS</sequence>
<gene>
    <name evidence="3" type="ORF">HDF25_003738</name>
</gene>
<evidence type="ECO:0000313" key="4">
    <source>
        <dbReference type="Proteomes" id="UP000521017"/>
    </source>
</evidence>
<name>A0A7X0J626_9SPHI</name>
<dbReference type="RefSeq" id="WP_184627437.1">
    <property type="nucleotide sequence ID" value="NZ_JACHCC010000010.1"/>
</dbReference>
<dbReference type="EMBL" id="JACHCC010000010">
    <property type="protein sequence ID" value="MBB6501563.1"/>
    <property type="molecule type" value="Genomic_DNA"/>
</dbReference>
<evidence type="ECO:0000259" key="1">
    <source>
        <dbReference type="Pfam" id="PF04738"/>
    </source>
</evidence>
<accession>A0A7X0J626</accession>
<dbReference type="Pfam" id="PF04738">
    <property type="entry name" value="Lant_dehydr_N"/>
    <property type="match status" value="1"/>
</dbReference>
<dbReference type="InterPro" id="IPR006827">
    <property type="entry name" value="Lant_deHydtase_N"/>
</dbReference>
<evidence type="ECO:0000259" key="2">
    <source>
        <dbReference type="Pfam" id="PF14028"/>
    </source>
</evidence>
<dbReference type="Pfam" id="PF14028">
    <property type="entry name" value="Lant_dehydr_C"/>
    <property type="match status" value="1"/>
</dbReference>
<dbReference type="AlphaFoldDB" id="A0A7X0J626"/>
<organism evidence="3 4">
    <name type="scientific">Pedobacter cryoconitis</name>
    <dbReference type="NCBI Taxonomy" id="188932"/>
    <lineage>
        <taxon>Bacteria</taxon>
        <taxon>Pseudomonadati</taxon>
        <taxon>Bacteroidota</taxon>
        <taxon>Sphingobacteriia</taxon>
        <taxon>Sphingobacteriales</taxon>
        <taxon>Sphingobacteriaceae</taxon>
        <taxon>Pedobacter</taxon>
    </lineage>
</organism>
<dbReference type="InterPro" id="IPR023809">
    <property type="entry name" value="Thiopep_bacteriocin_synth_dom"/>
</dbReference>
<comment type="caution">
    <text evidence="3">The sequence shown here is derived from an EMBL/GenBank/DDBJ whole genome shotgun (WGS) entry which is preliminary data.</text>
</comment>
<feature type="domain" description="Thiopeptide-type bacteriocin biosynthesis" evidence="2">
    <location>
        <begin position="723"/>
        <end position="979"/>
    </location>
</feature>